<dbReference type="InterPro" id="IPR008928">
    <property type="entry name" value="6-hairpin_glycosidase_sf"/>
</dbReference>
<organism evidence="5 6">
    <name type="scientific">Bifidobacterium simiarum</name>
    <dbReference type="NCBI Taxonomy" id="2045441"/>
    <lineage>
        <taxon>Bacteria</taxon>
        <taxon>Bacillati</taxon>
        <taxon>Actinomycetota</taxon>
        <taxon>Actinomycetes</taxon>
        <taxon>Bifidobacteriales</taxon>
        <taxon>Bifidobacteriaceae</taxon>
        <taxon>Bifidobacterium</taxon>
    </lineage>
</organism>
<dbReference type="Gene3D" id="1.50.10.10">
    <property type="match status" value="1"/>
</dbReference>
<dbReference type="Proteomes" id="UP000231451">
    <property type="component" value="Unassembled WGS sequence"/>
</dbReference>
<dbReference type="Pfam" id="PF22422">
    <property type="entry name" value="MGH1-like_GH"/>
    <property type="match status" value="1"/>
</dbReference>
<accession>A0A2M9HFD4</accession>
<dbReference type="GO" id="GO:0004573">
    <property type="term" value="F:Glc3Man9GlcNAc2 oligosaccharide glucosidase activity"/>
    <property type="evidence" value="ECO:0007669"/>
    <property type="project" value="InterPro"/>
</dbReference>
<dbReference type="PANTHER" id="PTHR10412">
    <property type="entry name" value="MANNOSYL-OLIGOSACCHARIDE GLUCOSIDASE"/>
    <property type="match status" value="1"/>
</dbReference>
<dbReference type="InterPro" id="IPR012341">
    <property type="entry name" value="6hp_glycosidase-like_sf"/>
</dbReference>
<dbReference type="GO" id="GO:0009311">
    <property type="term" value="P:oligosaccharide metabolic process"/>
    <property type="evidence" value="ECO:0007669"/>
    <property type="project" value="InterPro"/>
</dbReference>
<dbReference type="PANTHER" id="PTHR10412:SF11">
    <property type="entry name" value="MANNOSYL-OLIGOSACCHARIDE GLUCOSIDASE"/>
    <property type="match status" value="1"/>
</dbReference>
<keyword evidence="2 5" id="KW-0378">Hydrolase</keyword>
<sequence>MKTRKEGTMMSSSQMDFNRGDCGCVDHGRSHDDRYDHAQSAVSMQDSSVLGLKEYITGQASLMVRSATDALPHPYVVPSTPDSPIYSSDLWDWDSWWASVAMTQIELDLDDDGCFLEATQGSILDFLDRTDDNGITPIMLYPNGKGFESVDPTLFDEEHPFDQNMHKPILAQAAAMLIQQHGDASWIADRIDALERFLTCYLTHHVHKETGLAYWQTDFAVGVDNDPSIFFRPDKSAASIFLNSLLYRELMAFGYILETLGKVDESIAWREKARALRDAINTYCWDERDGTYYSVDLNLRPVDESRWLHHGAPRSWPCLLMRIDSWSSFAALWAGIPDECQAKRMVGRYRETATFNARYGVRTLSRLEPQYMVRSSNNPSCWLGPIWGVSNYMVFRGLQKYGFLEDARELACKTIRLFANDFAATGCLHEYYDPDTGEPVMTAGFQNWNFLAVIMIDWLDGKPVRYEF</sequence>
<feature type="domain" description="Mannosylglycerate hydrolase MGH1-like glycoside hydrolase" evidence="4">
    <location>
        <begin position="91"/>
        <end position="445"/>
    </location>
</feature>
<evidence type="ECO:0000256" key="1">
    <source>
        <dbReference type="ARBA" id="ARBA00010833"/>
    </source>
</evidence>
<evidence type="ECO:0000313" key="6">
    <source>
        <dbReference type="Proteomes" id="UP000231451"/>
    </source>
</evidence>
<protein>
    <submittedName>
        <fullName evidence="5">Glycoside hydrolase family 37</fullName>
    </submittedName>
</protein>
<dbReference type="GO" id="GO:0006487">
    <property type="term" value="P:protein N-linked glycosylation"/>
    <property type="evidence" value="ECO:0007669"/>
    <property type="project" value="TreeGrafter"/>
</dbReference>
<evidence type="ECO:0000256" key="2">
    <source>
        <dbReference type="ARBA" id="ARBA00022801"/>
    </source>
</evidence>
<comment type="similarity">
    <text evidence="1">Belongs to the glycosyl hydrolase 63 family.</text>
</comment>
<name>A0A2M9HFD4_9BIFI</name>
<reference evidence="5 6" key="1">
    <citation type="submission" date="2017-10" db="EMBL/GenBank/DDBJ databases">
        <title>Draft genome sequences of strains TRE 1, TRE 9, TRE H and TRI 7, isolated from tamarins, belonging to four potential novel Bifidobacterium species.</title>
        <authorList>
            <person name="Mattarelli P."/>
            <person name="Modesto M."/>
            <person name="Puglisi E."/>
            <person name="Morelli L."/>
            <person name="Spezio C."/>
            <person name="Bonetti A."/>
            <person name="Sandri C."/>
        </authorList>
    </citation>
    <scope>NUCLEOTIDE SEQUENCE [LARGE SCALE GENOMIC DNA]</scope>
    <source>
        <strain evidence="6">TRI7</strain>
    </source>
</reference>
<gene>
    <name evidence="5" type="ORF">CSQ87_03660</name>
</gene>
<dbReference type="InterPro" id="IPR054491">
    <property type="entry name" value="MGH1-like_GH"/>
</dbReference>
<evidence type="ECO:0000313" key="5">
    <source>
        <dbReference type="EMBL" id="PJM75529.1"/>
    </source>
</evidence>
<proteinExistence type="inferred from homology"/>
<dbReference type="AlphaFoldDB" id="A0A2M9HFD4"/>
<evidence type="ECO:0000256" key="3">
    <source>
        <dbReference type="ARBA" id="ARBA00023295"/>
    </source>
</evidence>
<keyword evidence="6" id="KW-1185">Reference proteome</keyword>
<dbReference type="EMBL" id="PEBK01000003">
    <property type="protein sequence ID" value="PJM75529.1"/>
    <property type="molecule type" value="Genomic_DNA"/>
</dbReference>
<comment type="caution">
    <text evidence="5">The sequence shown here is derived from an EMBL/GenBank/DDBJ whole genome shotgun (WGS) entry which is preliminary data.</text>
</comment>
<evidence type="ECO:0000259" key="4">
    <source>
        <dbReference type="Pfam" id="PF22422"/>
    </source>
</evidence>
<dbReference type="SUPFAM" id="SSF48208">
    <property type="entry name" value="Six-hairpin glycosidases"/>
    <property type="match status" value="1"/>
</dbReference>
<dbReference type="InterPro" id="IPR004888">
    <property type="entry name" value="Glycoside_hydrolase_63"/>
</dbReference>
<keyword evidence="3" id="KW-0326">Glycosidase</keyword>
<dbReference type="OrthoDB" id="9798687at2"/>